<feature type="transmembrane region" description="Helical" evidence="8">
    <location>
        <begin position="278"/>
        <end position="299"/>
    </location>
</feature>
<dbReference type="GO" id="GO:0016020">
    <property type="term" value="C:membrane"/>
    <property type="evidence" value="ECO:0007669"/>
    <property type="project" value="UniProtKB-SubCell"/>
</dbReference>
<dbReference type="PANTHER" id="PTHR43394">
    <property type="entry name" value="ATP-DEPENDENT PERMEASE MDL1, MITOCHONDRIAL"/>
    <property type="match status" value="1"/>
</dbReference>
<keyword evidence="3" id="KW-0547">Nucleotide-binding</keyword>
<proteinExistence type="predicted"/>
<dbReference type="GO" id="GO:0005524">
    <property type="term" value="F:ATP binding"/>
    <property type="evidence" value="ECO:0007669"/>
    <property type="project" value="UniProtKB-KW"/>
</dbReference>
<dbReference type="Pfam" id="PF00005">
    <property type="entry name" value="ABC_tran"/>
    <property type="match status" value="1"/>
</dbReference>
<comment type="caution">
    <text evidence="12">The sequence shown here is derived from an EMBL/GenBank/DDBJ whole genome shotgun (WGS) entry which is preliminary data.</text>
</comment>
<reference evidence="12 13" key="1">
    <citation type="journal article" date="2015" name="Genome Biol. Evol.">
        <title>Comparative Genomics of a Bacterivorous Green Alga Reveals Evolutionary Causalities and Consequences of Phago-Mixotrophic Mode of Nutrition.</title>
        <authorList>
            <person name="Burns J.A."/>
            <person name="Paasch A."/>
            <person name="Narechania A."/>
            <person name="Kim E."/>
        </authorList>
    </citation>
    <scope>NUCLEOTIDE SEQUENCE [LARGE SCALE GENOMIC DNA]</scope>
    <source>
        <strain evidence="12 13">PLY_AMNH</strain>
    </source>
</reference>
<dbReference type="PROSITE" id="PS50042">
    <property type="entry name" value="CNMP_BINDING_3"/>
    <property type="match status" value="1"/>
</dbReference>
<dbReference type="SUPFAM" id="SSF51206">
    <property type="entry name" value="cAMP-binding domain-like"/>
    <property type="match status" value="2"/>
</dbReference>
<dbReference type="PANTHER" id="PTHR43394:SF1">
    <property type="entry name" value="ATP-BINDING CASSETTE SUB-FAMILY B MEMBER 10, MITOCHONDRIAL"/>
    <property type="match status" value="1"/>
</dbReference>
<feature type="transmembrane region" description="Helical" evidence="8">
    <location>
        <begin position="425"/>
        <end position="444"/>
    </location>
</feature>
<feature type="transmembrane region" description="Helical" evidence="8">
    <location>
        <begin position="305"/>
        <end position="323"/>
    </location>
</feature>
<keyword evidence="13" id="KW-1185">Reference proteome</keyword>
<evidence type="ECO:0000256" key="2">
    <source>
        <dbReference type="ARBA" id="ARBA00022692"/>
    </source>
</evidence>
<dbReference type="Gene3D" id="3.40.50.300">
    <property type="entry name" value="P-loop containing nucleotide triphosphate hydrolases"/>
    <property type="match status" value="1"/>
</dbReference>
<keyword evidence="5 8" id="KW-1133">Transmembrane helix</keyword>
<dbReference type="InterPro" id="IPR018490">
    <property type="entry name" value="cNMP-bd_dom_sf"/>
</dbReference>
<dbReference type="Pfam" id="PF00664">
    <property type="entry name" value="ABC_membrane"/>
    <property type="match status" value="1"/>
</dbReference>
<comment type="subcellular location">
    <subcellularLocation>
        <location evidence="1">Membrane</location>
        <topology evidence="1">Multi-pass membrane protein</topology>
    </subcellularLocation>
</comment>
<dbReference type="InterPro" id="IPR003593">
    <property type="entry name" value="AAA+_ATPase"/>
</dbReference>
<dbReference type="SMART" id="SM00382">
    <property type="entry name" value="AAA"/>
    <property type="match status" value="1"/>
</dbReference>
<dbReference type="InterPro" id="IPR036640">
    <property type="entry name" value="ABC1_TM_sf"/>
</dbReference>
<name>A0AAE0BU70_9CHLO</name>
<dbReference type="Gene3D" id="2.60.120.10">
    <property type="entry name" value="Jelly Rolls"/>
    <property type="match status" value="1"/>
</dbReference>
<dbReference type="EMBL" id="LGRX02033273">
    <property type="protein sequence ID" value="KAK3241950.1"/>
    <property type="molecule type" value="Genomic_DNA"/>
</dbReference>
<evidence type="ECO:0000259" key="11">
    <source>
        <dbReference type="PROSITE" id="PS50929"/>
    </source>
</evidence>
<evidence type="ECO:0000256" key="1">
    <source>
        <dbReference type="ARBA" id="ARBA00004141"/>
    </source>
</evidence>
<protein>
    <submittedName>
        <fullName evidence="12">Uncharacterized protein</fullName>
    </submittedName>
</protein>
<feature type="non-terminal residue" evidence="12">
    <location>
        <position position="957"/>
    </location>
</feature>
<dbReference type="Gene3D" id="1.20.1560.10">
    <property type="entry name" value="ABC transporter type 1, transmembrane domain"/>
    <property type="match status" value="1"/>
</dbReference>
<evidence type="ECO:0000256" key="6">
    <source>
        <dbReference type="ARBA" id="ARBA00023136"/>
    </source>
</evidence>
<keyword evidence="6 8" id="KW-0472">Membrane</keyword>
<evidence type="ECO:0000313" key="12">
    <source>
        <dbReference type="EMBL" id="KAK3241950.1"/>
    </source>
</evidence>
<evidence type="ECO:0000313" key="13">
    <source>
        <dbReference type="Proteomes" id="UP001190700"/>
    </source>
</evidence>
<dbReference type="SUPFAM" id="SSF90123">
    <property type="entry name" value="ABC transporter transmembrane region"/>
    <property type="match status" value="1"/>
</dbReference>
<feature type="transmembrane region" description="Helical" evidence="8">
    <location>
        <begin position="401"/>
        <end position="419"/>
    </location>
</feature>
<gene>
    <name evidence="12" type="ORF">CYMTET_48329</name>
</gene>
<feature type="domain" description="ABC transmembrane type-1" evidence="11">
    <location>
        <begin position="241"/>
        <end position="450"/>
    </location>
</feature>
<dbReference type="PROSITE" id="PS50929">
    <property type="entry name" value="ABC_TM1F"/>
    <property type="match status" value="1"/>
</dbReference>
<feature type="region of interest" description="Disordered" evidence="7">
    <location>
        <begin position="1"/>
        <end position="21"/>
    </location>
</feature>
<evidence type="ECO:0000256" key="5">
    <source>
        <dbReference type="ARBA" id="ARBA00022989"/>
    </source>
</evidence>
<dbReference type="InterPro" id="IPR039421">
    <property type="entry name" value="Type_1_exporter"/>
</dbReference>
<feature type="domain" description="Cyclic nucleotide-binding" evidence="9">
    <location>
        <begin position="760"/>
        <end position="863"/>
    </location>
</feature>
<dbReference type="AlphaFoldDB" id="A0AAE0BU70"/>
<keyword evidence="2 8" id="KW-0812">Transmembrane</keyword>
<dbReference type="PROSITE" id="PS50893">
    <property type="entry name" value="ABC_TRANSPORTER_2"/>
    <property type="match status" value="1"/>
</dbReference>
<accession>A0AAE0BU70</accession>
<evidence type="ECO:0000256" key="8">
    <source>
        <dbReference type="SAM" id="Phobius"/>
    </source>
</evidence>
<dbReference type="SUPFAM" id="SSF52540">
    <property type="entry name" value="P-loop containing nucleoside triphosphate hydrolases"/>
    <property type="match status" value="1"/>
</dbReference>
<feature type="compositionally biased region" description="Pro residues" evidence="7">
    <location>
        <begin position="1"/>
        <end position="13"/>
    </location>
</feature>
<feature type="domain" description="ABC transporter" evidence="10">
    <location>
        <begin position="482"/>
        <end position="735"/>
    </location>
</feature>
<evidence type="ECO:0000256" key="4">
    <source>
        <dbReference type="ARBA" id="ARBA00022840"/>
    </source>
</evidence>
<dbReference type="GO" id="GO:0015421">
    <property type="term" value="F:ABC-type oligopeptide transporter activity"/>
    <property type="evidence" value="ECO:0007669"/>
    <property type="project" value="TreeGrafter"/>
</dbReference>
<evidence type="ECO:0000259" key="10">
    <source>
        <dbReference type="PROSITE" id="PS50893"/>
    </source>
</evidence>
<dbReference type="InterPro" id="IPR027417">
    <property type="entry name" value="P-loop_NTPase"/>
</dbReference>
<dbReference type="Proteomes" id="UP001190700">
    <property type="component" value="Unassembled WGS sequence"/>
</dbReference>
<sequence>MPQSPTAPKPQSPKAPTGVVDCSESIQPANLQQLRCKTKYEDSFHRQSLIEVTTIAEQDPASSPILTEGHIESFQDEPEDMQHKASKENPASLPAAAAEPPRLLPVELDKNLQCLLPPQPNQWNKYLPGTWVEPEGFRSGKATAMDAFLWALWWLIRAKPKKFAACMLIISAQCVVAFFIPSTTQELIEHVCTEDEDCDSISRELFVNVVVLGLLFLCKTQLALQLGLQTPAGGAFIPATRTNLVAQLLGLSLRQAEDLDHARLFSTLQEDIDKMDECIASAILAISSSLQLAFIFAVLARFRSFQLLGMVFVAFPTLLIFLTHTSPVISTNSEIKLEQSRKFMAEAQEIIEKGPTIRVMHLHEMSNASLKDAGAQLQKTFGALKRSVLRSSMGVDTIRDLTVLAVLGGGVMLVNMGYIETMATVIAFYAVIQSLFQIVAHLVVKFRSFQIAAPSIQAVAKLLRLQRMGIFGDDKTLSVGGIALRDVHFGYAKPDADDNMTRHDILCGLDLFVPDGHKVALVGRSGAGKSTLLKTIARQYIPDSGHVLLGGEEVNGVDLRATVAMMEQSRTLYNETISDNINLSKTNTDAEIEAAATSAGVIGCKDTKWTLPGGLGTSCGYRGSNLNLGMQQRVVVARTLIRKTPIMLFDEPTSGLDVENVLKVTNAICSADSRGRDPSGKEVAFPTTVIAVLHTLEVLDRFDAVAFLEDGKIVEYGPCNELLAKKQYLYRFLNAEASISFDGDGNAHITGPGLRDSCPLFSYIKDDSNEKLAACFQTRTVAKGDTIYTHGESLQVYYIVAKGQVSETFYCGPSEYRTVTLGVAESLSLKPLYDLQSSREAKDGVPSAAVAVTDTTLLALRMDDLVALMLEEHMLKEGFTKLMQEMEACMKPEMVKASAWPLMSVPDADLQALMSLAQPEIAAKNDQLCSADSPLTRFYVVVSGRVMLQYANPVFLQ</sequence>
<dbReference type="InterPro" id="IPR011527">
    <property type="entry name" value="ABC1_TM_dom"/>
</dbReference>
<dbReference type="GO" id="GO:0016887">
    <property type="term" value="F:ATP hydrolysis activity"/>
    <property type="evidence" value="ECO:0007669"/>
    <property type="project" value="InterPro"/>
</dbReference>
<keyword evidence="4" id="KW-0067">ATP-binding</keyword>
<evidence type="ECO:0000256" key="3">
    <source>
        <dbReference type="ARBA" id="ARBA00022741"/>
    </source>
</evidence>
<organism evidence="12 13">
    <name type="scientific">Cymbomonas tetramitiformis</name>
    <dbReference type="NCBI Taxonomy" id="36881"/>
    <lineage>
        <taxon>Eukaryota</taxon>
        <taxon>Viridiplantae</taxon>
        <taxon>Chlorophyta</taxon>
        <taxon>Pyramimonadophyceae</taxon>
        <taxon>Pyramimonadales</taxon>
        <taxon>Pyramimonadaceae</taxon>
        <taxon>Cymbomonas</taxon>
    </lineage>
</organism>
<dbReference type="InterPro" id="IPR003439">
    <property type="entry name" value="ABC_transporter-like_ATP-bd"/>
</dbReference>
<dbReference type="InterPro" id="IPR000595">
    <property type="entry name" value="cNMP-bd_dom"/>
</dbReference>
<evidence type="ECO:0000259" key="9">
    <source>
        <dbReference type="PROSITE" id="PS50042"/>
    </source>
</evidence>
<dbReference type="CDD" id="cd00038">
    <property type="entry name" value="CAP_ED"/>
    <property type="match status" value="1"/>
</dbReference>
<dbReference type="InterPro" id="IPR014710">
    <property type="entry name" value="RmlC-like_jellyroll"/>
</dbReference>
<evidence type="ECO:0000256" key="7">
    <source>
        <dbReference type="SAM" id="MobiDB-lite"/>
    </source>
</evidence>